<sequence>MEIAVLGGGFTGLTAAYYLAKKGHAVTLFEKEKVLGGLAVGFKQPNWDWYLERAYHHLLDSEDDILNFAKDVGFDEIFFRETITSSLYDVSSHPELVSGSGFNGIPDQVRDGFQKVKMEADYRIFPLDSPQDFLRFPLLSWPEKIRAGMVLAFLKTSPFLSLYEKLTAEEFLKKTQGKHVWEVLWQELFRKKFGKYAENILASFIWARITKRAKKLGYIKGGFQTLINYVENRVKGLGVRVKKDFTVDHLGKSREGFVINNKEKFDVVISTLPTVIMSKITQTIFPTDYLQRFSKLKYLHAVVLILETKQPILEKTYWLNICSAKIPIMIIAQHTNFIDKKYYAGNHIAYVGWYVDRDDPMLKMNKKETIEFASPHLKKINSEFLILNSELFIGPFAQPIYDRDFLKNKPDFITPVKNFYIANLDMTYPYDRGTNYAVKLGKEVSKLI</sequence>
<dbReference type="GO" id="GO:0016491">
    <property type="term" value="F:oxidoreductase activity"/>
    <property type="evidence" value="ECO:0007669"/>
    <property type="project" value="InterPro"/>
</dbReference>
<accession>A0A1F7IJI6</accession>
<dbReference type="EMBL" id="MGAI01000048">
    <property type="protein sequence ID" value="OGK43517.1"/>
    <property type="molecule type" value="Genomic_DNA"/>
</dbReference>
<reference evidence="2 3" key="1">
    <citation type="journal article" date="2016" name="Nat. Commun.">
        <title>Thousands of microbial genomes shed light on interconnected biogeochemical processes in an aquifer system.</title>
        <authorList>
            <person name="Anantharaman K."/>
            <person name="Brown C.T."/>
            <person name="Hug L.A."/>
            <person name="Sharon I."/>
            <person name="Castelle C.J."/>
            <person name="Probst A.J."/>
            <person name="Thomas B.C."/>
            <person name="Singh A."/>
            <person name="Wilkins M.J."/>
            <person name="Karaoz U."/>
            <person name="Brodie E.L."/>
            <person name="Williams K.H."/>
            <person name="Hubbard S.S."/>
            <person name="Banfield J.F."/>
        </authorList>
    </citation>
    <scope>NUCLEOTIDE SEQUENCE [LARGE SCALE GENOMIC DNA]</scope>
</reference>
<dbReference type="Pfam" id="PF01593">
    <property type="entry name" value="Amino_oxidase"/>
    <property type="match status" value="1"/>
</dbReference>
<dbReference type="NCBIfam" id="NF005560">
    <property type="entry name" value="PRK07233.1"/>
    <property type="match status" value="1"/>
</dbReference>
<dbReference type="Proteomes" id="UP000178040">
    <property type="component" value="Unassembled WGS sequence"/>
</dbReference>
<evidence type="ECO:0000313" key="2">
    <source>
        <dbReference type="EMBL" id="OGK43517.1"/>
    </source>
</evidence>
<dbReference type="PANTHER" id="PTHR42923:SF46">
    <property type="entry name" value="AMINE OXIDASE"/>
    <property type="match status" value="1"/>
</dbReference>
<dbReference type="PANTHER" id="PTHR42923">
    <property type="entry name" value="PROTOPORPHYRINOGEN OXIDASE"/>
    <property type="match status" value="1"/>
</dbReference>
<feature type="domain" description="Amine oxidase" evidence="1">
    <location>
        <begin position="10"/>
        <end position="380"/>
    </location>
</feature>
<evidence type="ECO:0000259" key="1">
    <source>
        <dbReference type="Pfam" id="PF01593"/>
    </source>
</evidence>
<dbReference type="Gene3D" id="3.40.50.720">
    <property type="entry name" value="NAD(P)-binding Rossmann-like Domain"/>
    <property type="match status" value="1"/>
</dbReference>
<protein>
    <recommendedName>
        <fullName evidence="1">Amine oxidase domain-containing protein</fullName>
    </recommendedName>
</protein>
<dbReference type="AlphaFoldDB" id="A0A1F7IJI6"/>
<name>A0A1F7IJI6_9BACT</name>
<dbReference type="InterPro" id="IPR002937">
    <property type="entry name" value="Amino_oxidase"/>
</dbReference>
<dbReference type="PRINTS" id="PR00419">
    <property type="entry name" value="ADXRDTASE"/>
</dbReference>
<organism evidence="2 3">
    <name type="scientific">Candidatus Roizmanbacteria bacterium RIFCSPLOWO2_01_FULL_37_16</name>
    <dbReference type="NCBI Taxonomy" id="1802058"/>
    <lineage>
        <taxon>Bacteria</taxon>
        <taxon>Candidatus Roizmaniibacteriota</taxon>
    </lineage>
</organism>
<evidence type="ECO:0000313" key="3">
    <source>
        <dbReference type="Proteomes" id="UP000178040"/>
    </source>
</evidence>
<proteinExistence type="predicted"/>
<dbReference type="InterPro" id="IPR050464">
    <property type="entry name" value="Zeta_carotene_desat/Oxidored"/>
</dbReference>
<dbReference type="SUPFAM" id="SSF51905">
    <property type="entry name" value="FAD/NAD(P)-binding domain"/>
    <property type="match status" value="1"/>
</dbReference>
<dbReference type="Gene3D" id="3.50.50.60">
    <property type="entry name" value="FAD/NAD(P)-binding domain"/>
    <property type="match status" value="1"/>
</dbReference>
<gene>
    <name evidence="2" type="ORF">A3B40_04490</name>
</gene>
<dbReference type="InterPro" id="IPR036188">
    <property type="entry name" value="FAD/NAD-bd_sf"/>
</dbReference>
<comment type="caution">
    <text evidence="2">The sequence shown here is derived from an EMBL/GenBank/DDBJ whole genome shotgun (WGS) entry which is preliminary data.</text>
</comment>